<dbReference type="Pfam" id="PF04239">
    <property type="entry name" value="DUF421"/>
    <property type="match status" value="1"/>
</dbReference>
<keyword evidence="10" id="KW-1185">Reference proteome</keyword>
<dbReference type="EMBL" id="CP013909">
    <property type="protein sequence ID" value="ALW85000.1"/>
    <property type="molecule type" value="Genomic_DNA"/>
</dbReference>
<keyword evidence="5 7" id="KW-1133">Transmembrane helix</keyword>
<evidence type="ECO:0000256" key="6">
    <source>
        <dbReference type="ARBA" id="ARBA00023136"/>
    </source>
</evidence>
<gene>
    <name evidence="9" type="ORF">AUC43_07780</name>
</gene>
<reference evidence="9 10" key="1">
    <citation type="submission" date="2015-12" db="EMBL/GenBank/DDBJ databases">
        <authorList>
            <person name="Shamseldin A."/>
            <person name="Moawad H."/>
            <person name="Abd El-Rahim W.M."/>
            <person name="Sadowsky M.J."/>
        </authorList>
    </citation>
    <scope>NUCLEOTIDE SEQUENCE [LARGE SCALE GENOMIC DNA]</scope>
    <source>
        <strain evidence="9 10">DG5B</strain>
    </source>
</reference>
<dbReference type="InterPro" id="IPR023090">
    <property type="entry name" value="UPF0702_alpha/beta_dom_sf"/>
</dbReference>
<dbReference type="PANTHER" id="PTHR34582">
    <property type="entry name" value="UPF0702 TRANSMEMBRANE PROTEIN YCAP"/>
    <property type="match status" value="1"/>
</dbReference>
<dbReference type="GO" id="GO:0005886">
    <property type="term" value="C:plasma membrane"/>
    <property type="evidence" value="ECO:0007669"/>
    <property type="project" value="UniProtKB-SubCell"/>
</dbReference>
<name>A0A0U4C475_9BACT</name>
<evidence type="ECO:0000256" key="3">
    <source>
        <dbReference type="ARBA" id="ARBA00022475"/>
    </source>
</evidence>
<dbReference type="KEGG" id="hyg:AUC43_07780"/>
<keyword evidence="4 7" id="KW-0812">Transmembrane</keyword>
<dbReference type="Gene3D" id="3.30.240.20">
    <property type="entry name" value="bsu07140 like domains"/>
    <property type="match status" value="1"/>
</dbReference>
<sequence length="168" mass="18567">MKELWDTLFGLHATSTTITALQMMTRALLVFFAALLLLRVSGKRTFGGNATFDIVVKIMLGAVLSRTVVAASPFCGTLLACLVLVGLRRLLAWGSFHSHLVGRLVKGDEYVLVENGQINQENLSRNNLSRKDLMEGVRESGHLETLDEDEIVRLERDGSISVVKKKPE</sequence>
<dbReference type="PANTHER" id="PTHR34582:SF6">
    <property type="entry name" value="UPF0702 TRANSMEMBRANE PROTEIN YCAP"/>
    <property type="match status" value="1"/>
</dbReference>
<dbReference type="STRING" id="1411621.AUC43_07780"/>
<feature type="transmembrane region" description="Helical" evidence="7">
    <location>
        <begin position="58"/>
        <end position="87"/>
    </location>
</feature>
<evidence type="ECO:0000313" key="9">
    <source>
        <dbReference type="EMBL" id="ALW85000.1"/>
    </source>
</evidence>
<evidence type="ECO:0000259" key="8">
    <source>
        <dbReference type="Pfam" id="PF04239"/>
    </source>
</evidence>
<comment type="subcellular location">
    <subcellularLocation>
        <location evidence="1">Cell membrane</location>
        <topology evidence="1">Multi-pass membrane protein</topology>
    </subcellularLocation>
</comment>
<keyword evidence="3" id="KW-1003">Cell membrane</keyword>
<dbReference type="RefSeq" id="WP_068191666.1">
    <property type="nucleotide sequence ID" value="NZ_CP013909.1"/>
</dbReference>
<organism evidence="9 10">
    <name type="scientific">Hymenobacter sedentarius</name>
    <dbReference type="NCBI Taxonomy" id="1411621"/>
    <lineage>
        <taxon>Bacteria</taxon>
        <taxon>Pseudomonadati</taxon>
        <taxon>Bacteroidota</taxon>
        <taxon>Cytophagia</taxon>
        <taxon>Cytophagales</taxon>
        <taxon>Hymenobacteraceae</taxon>
        <taxon>Hymenobacter</taxon>
    </lineage>
</organism>
<protein>
    <recommendedName>
        <fullName evidence="8">YetF C-terminal domain-containing protein</fullName>
    </recommendedName>
</protein>
<dbReference type="Proteomes" id="UP000059542">
    <property type="component" value="Chromosome"/>
</dbReference>
<dbReference type="OrthoDB" id="9793799at2"/>
<proteinExistence type="inferred from homology"/>
<evidence type="ECO:0000256" key="2">
    <source>
        <dbReference type="ARBA" id="ARBA00006448"/>
    </source>
</evidence>
<feature type="domain" description="YetF C-terminal" evidence="8">
    <location>
        <begin position="97"/>
        <end position="166"/>
    </location>
</feature>
<comment type="similarity">
    <text evidence="2">Belongs to the UPF0702 family.</text>
</comment>
<evidence type="ECO:0000256" key="4">
    <source>
        <dbReference type="ARBA" id="ARBA00022692"/>
    </source>
</evidence>
<evidence type="ECO:0000313" key="10">
    <source>
        <dbReference type="Proteomes" id="UP000059542"/>
    </source>
</evidence>
<keyword evidence="6 7" id="KW-0472">Membrane</keyword>
<evidence type="ECO:0000256" key="5">
    <source>
        <dbReference type="ARBA" id="ARBA00022989"/>
    </source>
</evidence>
<accession>A0A0U4C475</accession>
<dbReference type="InterPro" id="IPR007353">
    <property type="entry name" value="DUF421"/>
</dbReference>
<evidence type="ECO:0000256" key="1">
    <source>
        <dbReference type="ARBA" id="ARBA00004651"/>
    </source>
</evidence>
<evidence type="ECO:0000256" key="7">
    <source>
        <dbReference type="SAM" id="Phobius"/>
    </source>
</evidence>
<dbReference type="AlphaFoldDB" id="A0A0U4C475"/>